<dbReference type="Proteomes" id="UP000837932">
    <property type="component" value="Unassembled WGS sequence"/>
</dbReference>
<protein>
    <recommendedName>
        <fullName evidence="4">Pentapeptide repeat-containing protein</fullName>
    </recommendedName>
</protein>
<comment type="caution">
    <text evidence="2">The sequence shown here is derived from an EMBL/GenBank/DDBJ whole genome shotgun (WGS) entry which is preliminary data.</text>
</comment>
<accession>A0ABM9AK63</accession>
<evidence type="ECO:0000313" key="3">
    <source>
        <dbReference type="Proteomes" id="UP000837932"/>
    </source>
</evidence>
<dbReference type="RefSeq" id="WP_238803853.1">
    <property type="nucleotide sequence ID" value="NZ_CAKLPY010000001.1"/>
</dbReference>
<evidence type="ECO:0000313" key="2">
    <source>
        <dbReference type="EMBL" id="CAH0994094.1"/>
    </source>
</evidence>
<organism evidence="2 3">
    <name type="scientific">Emticicia aquatica</name>
    <dbReference type="NCBI Taxonomy" id="1681835"/>
    <lineage>
        <taxon>Bacteria</taxon>
        <taxon>Pseudomonadati</taxon>
        <taxon>Bacteroidota</taxon>
        <taxon>Cytophagia</taxon>
        <taxon>Cytophagales</taxon>
        <taxon>Leadbetterellaceae</taxon>
        <taxon>Emticicia</taxon>
    </lineage>
</organism>
<keyword evidence="1" id="KW-0812">Transmembrane</keyword>
<dbReference type="EMBL" id="CAKLPY010000001">
    <property type="protein sequence ID" value="CAH0994094.1"/>
    <property type="molecule type" value="Genomic_DNA"/>
</dbReference>
<evidence type="ECO:0008006" key="4">
    <source>
        <dbReference type="Google" id="ProtNLM"/>
    </source>
</evidence>
<name>A0ABM9AK63_9BACT</name>
<proteinExistence type="predicted"/>
<feature type="transmembrane region" description="Helical" evidence="1">
    <location>
        <begin position="394"/>
        <end position="414"/>
    </location>
</feature>
<gene>
    <name evidence="2" type="ORF">EMA8858_00201</name>
</gene>
<feature type="transmembrane region" description="Helical" evidence="1">
    <location>
        <begin position="470"/>
        <end position="487"/>
    </location>
</feature>
<keyword evidence="1" id="KW-1133">Transmembrane helix</keyword>
<keyword evidence="1" id="KW-0472">Membrane</keyword>
<evidence type="ECO:0000256" key="1">
    <source>
        <dbReference type="SAM" id="Phobius"/>
    </source>
</evidence>
<sequence length="493" mass="58137">MAKKEMVHKLEDVLSGKIPSFIIDDGYGNITILIKNYRVYFFVTLIPIEIPYDLIFDECDFFHPFSLKASSNKSIQFINKCYFNEQLWIRATCNSLHFDNLRNDCYIEFSNECKIKNITCEHSINCSIYILGGEYQNFKVSGNYRVLNFIGGKFENEFSISNSEIQYLQIENIDKINKFSISKDVFIENFLFSALKGSSNFFINETHINSLVFGKAISTKDNFIQFNQAHFNEVIFDNFTNFGNLYFVNIKTEENYTMSYVLNLASKTKSNTQITPKIAFKNSDMGKTTFINCDLTGFNLEFQSSKISEVFLAGTEMPLSKNIISKDKQQKRLALSQIKKIYENRGDLVEAGKYQAEEMNVYLQTLPKNWEKVNVFLNKWTNNHGQSWQRAFKFTVISSLIFFLFYTWSLYYMFDSNYFFKKNGYSFLLDYKPFINKKMYFFEFFNPTHKFDFIRDQEITLSFWSSFWDFFGRIFIGYGIYQLIAAFRKHGKK</sequence>
<keyword evidence="3" id="KW-1185">Reference proteome</keyword>
<reference evidence="2" key="1">
    <citation type="submission" date="2021-12" db="EMBL/GenBank/DDBJ databases">
        <authorList>
            <person name="Rodrigo-Torres L."/>
            <person name="Arahal R. D."/>
            <person name="Lucena T."/>
        </authorList>
    </citation>
    <scope>NUCLEOTIDE SEQUENCE</scope>
    <source>
        <strain evidence="2">CECT 8858</strain>
    </source>
</reference>